<protein>
    <submittedName>
        <fullName evidence="2">Uncharacterized protein</fullName>
    </submittedName>
</protein>
<evidence type="ECO:0000256" key="1">
    <source>
        <dbReference type="SAM" id="SignalP"/>
    </source>
</evidence>
<proteinExistence type="predicted"/>
<evidence type="ECO:0000313" key="2">
    <source>
        <dbReference type="EMBL" id="PTB60689.1"/>
    </source>
</evidence>
<dbReference type="GeneID" id="36625250"/>
<dbReference type="EMBL" id="KZ679675">
    <property type="protein sequence ID" value="PTB60689.1"/>
    <property type="molecule type" value="Genomic_DNA"/>
</dbReference>
<reference evidence="2 3" key="1">
    <citation type="submission" date="2016-07" db="EMBL/GenBank/DDBJ databases">
        <title>Multiple horizontal gene transfer events from other fungi enriched the ability of initially mycotrophic Trichoderma (Ascomycota) to feed on dead plant biomass.</title>
        <authorList>
            <consortium name="DOE Joint Genome Institute"/>
            <person name="Aerts A."/>
            <person name="Atanasova L."/>
            <person name="Chenthamara K."/>
            <person name="Zhang J."/>
            <person name="Grujic M."/>
            <person name="Henrissat B."/>
            <person name="Kuo A."/>
            <person name="Salamov A."/>
            <person name="Lipzen A."/>
            <person name="Labutti K."/>
            <person name="Barry K."/>
            <person name="Miao Y."/>
            <person name="Rahimi M.J."/>
            <person name="Shen Q."/>
            <person name="Grigoriev I.V."/>
            <person name="Kubicek C.P."/>
            <person name="Druzhinina I.S."/>
        </authorList>
    </citation>
    <scope>NUCLEOTIDE SEQUENCE [LARGE SCALE GENOMIC DNA]</scope>
    <source>
        <strain evidence="2 3">CBS 226.95</strain>
    </source>
</reference>
<dbReference type="Proteomes" id="UP000241690">
    <property type="component" value="Unassembled WGS sequence"/>
</dbReference>
<feature type="signal peptide" evidence="1">
    <location>
        <begin position="1"/>
        <end position="18"/>
    </location>
</feature>
<dbReference type="AlphaFoldDB" id="A0A2T4AUH2"/>
<keyword evidence="3" id="KW-1185">Reference proteome</keyword>
<dbReference type="RefSeq" id="XP_024780366.1">
    <property type="nucleotide sequence ID" value="XM_024916681.1"/>
</dbReference>
<keyword evidence="1" id="KW-0732">Signal</keyword>
<accession>A0A2T4AUH2</accession>
<evidence type="ECO:0000313" key="3">
    <source>
        <dbReference type="Proteomes" id="UP000241690"/>
    </source>
</evidence>
<name>A0A2T4AUH2_TRIHA</name>
<organism evidence="2 3">
    <name type="scientific">Trichoderma harzianum CBS 226.95</name>
    <dbReference type="NCBI Taxonomy" id="983964"/>
    <lineage>
        <taxon>Eukaryota</taxon>
        <taxon>Fungi</taxon>
        <taxon>Dikarya</taxon>
        <taxon>Ascomycota</taxon>
        <taxon>Pezizomycotina</taxon>
        <taxon>Sordariomycetes</taxon>
        <taxon>Hypocreomycetidae</taxon>
        <taxon>Hypocreales</taxon>
        <taxon>Hypocreaceae</taxon>
        <taxon>Trichoderma</taxon>
    </lineage>
</organism>
<feature type="chain" id="PRO_5015581341" evidence="1">
    <location>
        <begin position="19"/>
        <end position="85"/>
    </location>
</feature>
<gene>
    <name evidence="2" type="ORF">M431DRAFT_489463</name>
</gene>
<sequence>MAASTKLVLLLAAQVVAPALLQARGNLAHIRGHHWLVQKGPEHRQSRDSQRDAVVSRMASLRNLTWLAGCTPNPFGTCLLLTIIR</sequence>